<keyword evidence="3" id="KW-1185">Reference proteome</keyword>
<dbReference type="InterPro" id="IPR007410">
    <property type="entry name" value="LpqE-like"/>
</dbReference>
<dbReference type="Proteomes" id="UP001617669">
    <property type="component" value="Unassembled WGS sequence"/>
</dbReference>
<comment type="caution">
    <text evidence="2">The sequence shown here is derived from an EMBL/GenBank/DDBJ whole genome shotgun (WGS) entry which is preliminary data.</text>
</comment>
<evidence type="ECO:0000256" key="1">
    <source>
        <dbReference type="SAM" id="SignalP"/>
    </source>
</evidence>
<dbReference type="PANTHER" id="PTHR36302:SF1">
    <property type="entry name" value="COPPER CHAPERONE PCU(A)C"/>
    <property type="match status" value="1"/>
</dbReference>
<feature type="chain" id="PRO_5047307022" evidence="1">
    <location>
        <begin position="19"/>
        <end position="149"/>
    </location>
</feature>
<reference evidence="2 3" key="1">
    <citation type="submission" date="2024-11" db="EMBL/GenBank/DDBJ databases">
        <authorList>
            <person name="Kaparullina E.N."/>
            <person name="Delegan Y.A."/>
            <person name="Doronina N.V."/>
        </authorList>
    </citation>
    <scope>NUCLEOTIDE SEQUENCE [LARGE SCALE GENOMIC DNA]</scope>
    <source>
        <strain evidence="2 3">7sh_L</strain>
    </source>
</reference>
<evidence type="ECO:0000313" key="2">
    <source>
        <dbReference type="EMBL" id="MFJ5444971.1"/>
    </source>
</evidence>
<accession>A0ABW8GHW8</accession>
<feature type="signal peptide" evidence="1">
    <location>
        <begin position="1"/>
        <end position="18"/>
    </location>
</feature>
<dbReference type="Pfam" id="PF04314">
    <property type="entry name" value="PCuAC"/>
    <property type="match status" value="1"/>
</dbReference>
<keyword evidence="1" id="KW-0732">Signal</keyword>
<dbReference type="Gene3D" id="2.60.40.1890">
    <property type="entry name" value="PCu(A)C copper chaperone"/>
    <property type="match status" value="1"/>
</dbReference>
<dbReference type="EMBL" id="JBIWXY010000001">
    <property type="protein sequence ID" value="MFJ5444971.1"/>
    <property type="molecule type" value="Genomic_DNA"/>
</dbReference>
<organism evidence="2 3">
    <name type="scientific">Methylobacillus methanolivorans</name>
    <dbReference type="NCBI Taxonomy" id="1848927"/>
    <lineage>
        <taxon>Bacteria</taxon>
        <taxon>Pseudomonadati</taxon>
        <taxon>Pseudomonadota</taxon>
        <taxon>Betaproteobacteria</taxon>
        <taxon>Nitrosomonadales</taxon>
        <taxon>Methylophilaceae</taxon>
        <taxon>Methylobacillus</taxon>
    </lineage>
</organism>
<proteinExistence type="predicted"/>
<dbReference type="PANTHER" id="PTHR36302">
    <property type="entry name" value="BLR7088 PROTEIN"/>
    <property type="match status" value="1"/>
</dbReference>
<dbReference type="InterPro" id="IPR036182">
    <property type="entry name" value="PCuAC_sf"/>
</dbReference>
<dbReference type="SUPFAM" id="SSF110087">
    <property type="entry name" value="DR1885-like metal-binding protein"/>
    <property type="match status" value="1"/>
</dbReference>
<sequence>MKYIWSGLLLLCSLQVQAEITVVEPWVRTTAPGQKVAAGYVRIVSDKDVVLVSANSSFADKVELHEMTVENGVMKMRPIKQLELKANTPVELKPGGLHLMLLGIKSPVKTGDTIPLNLVFEDKKASQDNVAITFNGRDITHQEMGHHAH</sequence>
<dbReference type="InterPro" id="IPR058248">
    <property type="entry name" value="Lxx211020-like"/>
</dbReference>
<name>A0ABW8GHW8_9PROT</name>
<gene>
    <name evidence="2" type="ORF">ACIKP9_01890</name>
</gene>
<protein>
    <submittedName>
        <fullName evidence="2">Copper chaperone PCu(A)C</fullName>
    </submittedName>
</protein>
<evidence type="ECO:0000313" key="3">
    <source>
        <dbReference type="Proteomes" id="UP001617669"/>
    </source>
</evidence>
<dbReference type="RefSeq" id="WP_400878553.1">
    <property type="nucleotide sequence ID" value="NZ_JBIWXY010000001.1"/>
</dbReference>